<keyword evidence="4" id="KW-1185">Reference proteome</keyword>
<feature type="region of interest" description="Disordered" evidence="1">
    <location>
        <begin position="168"/>
        <end position="199"/>
    </location>
</feature>
<organism evidence="3 4">
    <name type="scientific">Sphingomonas jeddahensis</name>
    <dbReference type="NCBI Taxonomy" id="1915074"/>
    <lineage>
        <taxon>Bacteria</taxon>
        <taxon>Pseudomonadati</taxon>
        <taxon>Pseudomonadota</taxon>
        <taxon>Alphaproteobacteria</taxon>
        <taxon>Sphingomonadales</taxon>
        <taxon>Sphingomonadaceae</taxon>
        <taxon>Sphingomonas</taxon>
    </lineage>
</organism>
<reference evidence="3 4" key="1">
    <citation type="submission" date="2016-11" db="EMBL/GenBank/DDBJ databases">
        <title>Genome sequence of Sphingomonas jeddahensis G39.</title>
        <authorList>
            <person name="Poehlein A."/>
            <person name="Wuebbeler J.H."/>
            <person name="Steinbuechel A."/>
            <person name="Daniel R."/>
        </authorList>
    </citation>
    <scope>NUCLEOTIDE SEQUENCE [LARGE SCALE GENOMIC DNA]</scope>
    <source>
        <strain evidence="3 4">G39</strain>
    </source>
</reference>
<dbReference type="RefSeq" id="WP_076744933.1">
    <property type="nucleotide sequence ID" value="NZ_MPSB01000009.1"/>
</dbReference>
<feature type="compositionally biased region" description="Polar residues" evidence="1">
    <location>
        <begin position="48"/>
        <end position="69"/>
    </location>
</feature>
<proteinExistence type="predicted"/>
<sequence>MRYGAPLLGLALLATPAAAQVSDSRTRIDDFAVPAPADAALPVEQVAARSTSLDTPQQAPDRMVSTQQRADQRGVRAEQLSSTGASGAPAQLSADADSTAAIPGAGSTAADSRPRGVVRIAGSDRCDPQLAAQERAQCLRILELRAQEFNAPAPPRLSAEESLLAAQRSEVDRRAAPSPETRLRLASVPEPDADLGSNQEVAAIYLRRSEPIAEPTPQELSADAATLAEILTSVTEGTPRSSP</sequence>
<name>A0A1V2ESS1_9SPHN</name>
<dbReference type="EMBL" id="MPSB01000009">
    <property type="protein sequence ID" value="ONF95722.1"/>
    <property type="molecule type" value="Genomic_DNA"/>
</dbReference>
<protein>
    <submittedName>
        <fullName evidence="3">Uncharacterized protein</fullName>
    </submittedName>
</protein>
<evidence type="ECO:0000313" key="4">
    <source>
        <dbReference type="Proteomes" id="UP000188729"/>
    </source>
</evidence>
<feature type="chain" id="PRO_5013002337" evidence="2">
    <location>
        <begin position="20"/>
        <end position="243"/>
    </location>
</feature>
<keyword evidence="2" id="KW-0732">Signal</keyword>
<evidence type="ECO:0000256" key="2">
    <source>
        <dbReference type="SAM" id="SignalP"/>
    </source>
</evidence>
<comment type="caution">
    <text evidence="3">The sequence shown here is derived from an EMBL/GenBank/DDBJ whole genome shotgun (WGS) entry which is preliminary data.</text>
</comment>
<dbReference type="AlphaFoldDB" id="A0A1V2ESS1"/>
<feature type="region of interest" description="Disordered" evidence="1">
    <location>
        <begin position="48"/>
        <end position="115"/>
    </location>
</feature>
<accession>A0A1V2ESS1</accession>
<gene>
    <name evidence="3" type="ORF">SPHI_21600</name>
</gene>
<evidence type="ECO:0000313" key="3">
    <source>
        <dbReference type="EMBL" id="ONF95722.1"/>
    </source>
</evidence>
<evidence type="ECO:0000256" key="1">
    <source>
        <dbReference type="SAM" id="MobiDB-lite"/>
    </source>
</evidence>
<feature type="signal peptide" evidence="2">
    <location>
        <begin position="1"/>
        <end position="19"/>
    </location>
</feature>
<dbReference type="Proteomes" id="UP000188729">
    <property type="component" value="Unassembled WGS sequence"/>
</dbReference>
<dbReference type="OrthoDB" id="7210928at2"/>
<dbReference type="STRING" id="1915074.SPHI_21600"/>